<comment type="cofactor">
    <cofactor evidence="5">
        <name>FAD</name>
        <dbReference type="ChEBI" id="CHEBI:57692"/>
    </cofactor>
    <text evidence="5">Binds 1 FAD per subunit.</text>
</comment>
<feature type="domain" description="Photolyase/cryptochrome alpha/beta" evidence="9">
    <location>
        <begin position="255"/>
        <end position="390"/>
    </location>
</feature>
<dbReference type="GO" id="GO:0005737">
    <property type="term" value="C:cytoplasm"/>
    <property type="evidence" value="ECO:0007669"/>
    <property type="project" value="TreeGrafter"/>
</dbReference>
<dbReference type="EMBL" id="WNYA01000007">
    <property type="protein sequence ID" value="KAG8563181.1"/>
    <property type="molecule type" value="Genomic_DNA"/>
</dbReference>
<dbReference type="Proteomes" id="UP000824782">
    <property type="component" value="Unassembled WGS sequence"/>
</dbReference>
<dbReference type="GO" id="GO:0005634">
    <property type="term" value="C:nucleus"/>
    <property type="evidence" value="ECO:0007669"/>
    <property type="project" value="TreeGrafter"/>
</dbReference>
<keyword evidence="11" id="KW-1185">Reference proteome</keyword>
<evidence type="ECO:0000256" key="1">
    <source>
        <dbReference type="ARBA" id="ARBA00005862"/>
    </source>
</evidence>
<accession>A0AAV7AV69</accession>
<dbReference type="InterPro" id="IPR005101">
    <property type="entry name" value="Cryptochr/Photolyase_FAD-bd"/>
</dbReference>
<comment type="similarity">
    <text evidence="1">Belongs to the DNA photolyase class-1 family.</text>
</comment>
<dbReference type="AlphaFoldDB" id="A0AAV7AV69"/>
<dbReference type="GO" id="GO:0006950">
    <property type="term" value="P:response to stress"/>
    <property type="evidence" value="ECO:0007669"/>
    <property type="project" value="UniProtKB-ARBA"/>
</dbReference>
<evidence type="ECO:0000259" key="9">
    <source>
        <dbReference type="PROSITE" id="PS51645"/>
    </source>
</evidence>
<dbReference type="SUPFAM" id="SSF52425">
    <property type="entry name" value="Cryptochrome/photolyase, N-terminal domain"/>
    <property type="match status" value="1"/>
</dbReference>
<dbReference type="GO" id="GO:0006139">
    <property type="term" value="P:nucleobase-containing compound metabolic process"/>
    <property type="evidence" value="ECO:0007669"/>
    <property type="project" value="UniProtKB-ARBA"/>
</dbReference>
<feature type="coiled-coil region" evidence="7">
    <location>
        <begin position="24"/>
        <end position="51"/>
    </location>
</feature>
<keyword evidence="3 5" id="KW-0274">FAD</keyword>
<dbReference type="PROSITE" id="PS00394">
    <property type="entry name" value="DNA_PHOTOLYASES_1_1"/>
    <property type="match status" value="1"/>
</dbReference>
<dbReference type="InterPro" id="IPR036155">
    <property type="entry name" value="Crypto/Photolyase_N_sf"/>
</dbReference>
<feature type="region of interest" description="Disordered" evidence="8">
    <location>
        <begin position="840"/>
        <end position="879"/>
    </location>
</feature>
<feature type="binding site" evidence="5">
    <location>
        <position position="538"/>
    </location>
    <ligand>
        <name>FAD</name>
        <dbReference type="ChEBI" id="CHEBI:57692"/>
    </ligand>
</feature>
<dbReference type="PROSITE" id="PS51645">
    <property type="entry name" value="PHR_CRY_ALPHA_BETA"/>
    <property type="match status" value="1"/>
</dbReference>
<dbReference type="Gene3D" id="3.40.50.620">
    <property type="entry name" value="HUPs"/>
    <property type="match status" value="1"/>
</dbReference>
<dbReference type="InterPro" id="IPR018394">
    <property type="entry name" value="DNA_photolyase_1_CS_C"/>
</dbReference>
<feature type="compositionally biased region" description="Basic and acidic residues" evidence="8">
    <location>
        <begin position="840"/>
        <end position="851"/>
    </location>
</feature>
<dbReference type="GO" id="GO:0003904">
    <property type="term" value="F:deoxyribodipyrimidine photo-lyase activity"/>
    <property type="evidence" value="ECO:0007669"/>
    <property type="project" value="TreeGrafter"/>
</dbReference>
<dbReference type="InterPro" id="IPR014729">
    <property type="entry name" value="Rossmann-like_a/b/a_fold"/>
</dbReference>
<proteinExistence type="inferred from homology"/>
<evidence type="ECO:0000256" key="8">
    <source>
        <dbReference type="SAM" id="MobiDB-lite"/>
    </source>
</evidence>
<dbReference type="PANTHER" id="PTHR11455">
    <property type="entry name" value="CRYPTOCHROME"/>
    <property type="match status" value="1"/>
</dbReference>
<dbReference type="PANTHER" id="PTHR11455:SF18">
    <property type="entry name" value="SI:CH1073-390K14.1"/>
    <property type="match status" value="1"/>
</dbReference>
<dbReference type="Gene3D" id="1.10.579.10">
    <property type="entry name" value="DNA Cyclobutane Dipyrimidine Photolyase, subunit A, domain 3"/>
    <property type="match status" value="1"/>
</dbReference>
<dbReference type="PRINTS" id="PR00147">
    <property type="entry name" value="DNAPHOTLYASE"/>
</dbReference>
<keyword evidence="4" id="KW-0157">Chromophore</keyword>
<comment type="caution">
    <text evidence="10">The sequence shown here is derived from an EMBL/GenBank/DDBJ whole genome shotgun (WGS) entry which is preliminary data.</text>
</comment>
<dbReference type="GO" id="GO:0043153">
    <property type="term" value="P:entrainment of circadian clock by photoperiod"/>
    <property type="evidence" value="ECO:0007669"/>
    <property type="project" value="TreeGrafter"/>
</dbReference>
<feature type="site" description="Electron transfer via tryptophanyl radical" evidence="6">
    <location>
        <position position="572"/>
    </location>
</feature>
<evidence type="ECO:0000256" key="2">
    <source>
        <dbReference type="ARBA" id="ARBA00022630"/>
    </source>
</evidence>
<dbReference type="GO" id="GO:0032922">
    <property type="term" value="P:circadian regulation of gene expression"/>
    <property type="evidence" value="ECO:0007669"/>
    <property type="project" value="TreeGrafter"/>
</dbReference>
<dbReference type="InterPro" id="IPR036134">
    <property type="entry name" value="Crypto/Photolyase_FAD-like_sf"/>
</dbReference>
<gene>
    <name evidence="10" type="ORF">GDO81_015964</name>
</gene>
<feature type="compositionally biased region" description="Basic residues" evidence="8">
    <location>
        <begin position="231"/>
        <end position="244"/>
    </location>
</feature>
<reference evidence="10" key="1">
    <citation type="thesis" date="2020" institute="ProQuest LLC" country="789 East Eisenhower Parkway, Ann Arbor, MI, USA">
        <title>Comparative Genomics and Chromosome Evolution.</title>
        <authorList>
            <person name="Mudd A.B."/>
        </authorList>
    </citation>
    <scope>NUCLEOTIDE SEQUENCE</scope>
    <source>
        <strain evidence="10">237g6f4</strain>
        <tissue evidence="10">Blood</tissue>
    </source>
</reference>
<feature type="binding site" evidence="5">
    <location>
        <position position="495"/>
    </location>
    <ligand>
        <name>FAD</name>
        <dbReference type="ChEBI" id="CHEBI:57692"/>
    </ligand>
</feature>
<organism evidence="10 11">
    <name type="scientific">Engystomops pustulosus</name>
    <name type="common">Tungara frog</name>
    <name type="synonym">Physalaemus pustulosus</name>
    <dbReference type="NCBI Taxonomy" id="76066"/>
    <lineage>
        <taxon>Eukaryota</taxon>
        <taxon>Metazoa</taxon>
        <taxon>Chordata</taxon>
        <taxon>Craniata</taxon>
        <taxon>Vertebrata</taxon>
        <taxon>Euteleostomi</taxon>
        <taxon>Amphibia</taxon>
        <taxon>Batrachia</taxon>
        <taxon>Anura</taxon>
        <taxon>Neobatrachia</taxon>
        <taxon>Hyloidea</taxon>
        <taxon>Leptodactylidae</taxon>
        <taxon>Leiuperinae</taxon>
        <taxon>Engystomops</taxon>
    </lineage>
</organism>
<evidence type="ECO:0000256" key="3">
    <source>
        <dbReference type="ARBA" id="ARBA00022827"/>
    </source>
</evidence>
<dbReference type="InterPro" id="IPR006050">
    <property type="entry name" value="DNA_photolyase_N"/>
</dbReference>
<feature type="site" description="Electron transfer via tryptophanyl radical" evidence="6">
    <location>
        <position position="648"/>
    </location>
</feature>
<evidence type="ECO:0000313" key="10">
    <source>
        <dbReference type="EMBL" id="KAG8563181.1"/>
    </source>
</evidence>
<dbReference type="Gene3D" id="1.25.40.80">
    <property type="match status" value="1"/>
</dbReference>
<dbReference type="GO" id="GO:0003677">
    <property type="term" value="F:DNA binding"/>
    <property type="evidence" value="ECO:0007669"/>
    <property type="project" value="TreeGrafter"/>
</dbReference>
<feature type="binding site" evidence="5">
    <location>
        <begin position="638"/>
        <end position="640"/>
    </location>
    <ligand>
        <name>FAD</name>
        <dbReference type="ChEBI" id="CHEBI:57692"/>
    </ligand>
</feature>
<protein>
    <recommendedName>
        <fullName evidence="9">Photolyase/cryptochrome alpha/beta domain-containing protein</fullName>
    </recommendedName>
</protein>
<dbReference type="Pfam" id="PF03441">
    <property type="entry name" value="FAD_binding_7"/>
    <property type="match status" value="1"/>
</dbReference>
<evidence type="ECO:0000256" key="5">
    <source>
        <dbReference type="PIRSR" id="PIRSR602081-1"/>
    </source>
</evidence>
<keyword evidence="2 5" id="KW-0285">Flavoprotein</keyword>
<sequence>MSAAVSSCVFGHARECRVVRSRWLQNILCNMERVRMERTGLEAEVEAAMRQLLAGQVQADEFFCVLLSLLGEHRVRALLPNIIQSLSSSSPALHSRLMSIHSQYYLQGPTDPYDEELEIALALSLQEASPCTAVPREDVCSRSMLSFAEAAKKTVKKLNPEQKSSVYSKNCKPNDTEPRGALSEGVVGCHISDRKKHNVELAYNGQPEPEDCVLHNYEDVYPIESPATKPNKTKKNRRGRRKRNVPVPGSPVAMKPAIVWFRRDLRLYDNPALIAALELGVPVIPVFLWSMSEETGHNFTLATGGATKFWLHHALYQLDQSIIQMYGSHIVLRVNSSCAEELVSLVLQSGAETVLVNALYEPWLKERDDLIAEILERKRVTFRKCHSYCLYEPYSVSTEGVGLRGIGSVSHFVSCCKKNASAAIGTPLQAPSNLPLPSLWPGSVELDSLELAKMPRRKDGSEIDWAATIRKSWDFSEDGAYTCLGNFLEDGIKHYDKESGRADKPYTSHISPYLHFGQISPRTVLHEANFTKKSVPKFLRKLAWRDLAYWLLVLFPDMHVEPVRPAYRSQRWSSDKRHLRAWQKGMTGYPLVDAAMRELWLTGWMCNYSRHVVASFLVAYLHLHWIHGYRWFQDTLVDADVAINAMMWQNGGMSGLDHWNFVMHPVDAALTCDPNGSYVRQWCPELAGLPDEYIHKPWKCAPSQLKRAGITLGGNYPQRIVVDLEERREQSLRDVVEVRKKHPEYTDEVSGSDMVLVPDHLLALSLEHSDREDDVVKSQTGRFLLPVITRKEFKYKTLQPDSKDNPYNTVLKGYVSRKRDETIAYMNERHFTASTIHEGAQLHERRERTSRLLEGLPQTADSKNTNRRTPRRDPFSIIPPAYFHLAN</sequence>
<dbReference type="GO" id="GO:0071949">
    <property type="term" value="F:FAD binding"/>
    <property type="evidence" value="ECO:0007669"/>
    <property type="project" value="TreeGrafter"/>
</dbReference>
<evidence type="ECO:0000256" key="6">
    <source>
        <dbReference type="PIRSR" id="PIRSR602081-2"/>
    </source>
</evidence>
<evidence type="ECO:0000313" key="11">
    <source>
        <dbReference type="Proteomes" id="UP000824782"/>
    </source>
</evidence>
<dbReference type="InterPro" id="IPR002081">
    <property type="entry name" value="Cryptochrome/DNA_photolyase_1"/>
</dbReference>
<evidence type="ECO:0000256" key="7">
    <source>
        <dbReference type="SAM" id="Coils"/>
    </source>
</evidence>
<feature type="region of interest" description="Disordered" evidence="8">
    <location>
        <begin position="223"/>
        <end position="248"/>
    </location>
</feature>
<feature type="site" description="Electron transfer via tryptophanyl radical" evidence="6">
    <location>
        <position position="625"/>
    </location>
</feature>
<feature type="binding site" evidence="5">
    <location>
        <begin position="507"/>
        <end position="511"/>
    </location>
    <ligand>
        <name>FAD</name>
        <dbReference type="ChEBI" id="CHEBI:57692"/>
    </ligand>
</feature>
<dbReference type="SUPFAM" id="SSF48173">
    <property type="entry name" value="Cryptochrome/photolyase FAD-binding domain"/>
    <property type="match status" value="1"/>
</dbReference>
<evidence type="ECO:0000256" key="4">
    <source>
        <dbReference type="ARBA" id="ARBA00022991"/>
    </source>
</evidence>
<name>A0AAV7AV69_ENGPU</name>
<keyword evidence="7" id="KW-0175">Coiled coil</keyword>
<dbReference type="Pfam" id="PF00875">
    <property type="entry name" value="DNA_photolyase"/>
    <property type="match status" value="1"/>
</dbReference>